<protein>
    <submittedName>
        <fullName evidence="2">Heterokaryon incompatibility protein-domain-containing protein</fullName>
    </submittedName>
</protein>
<proteinExistence type="predicted"/>
<dbReference type="PANTHER" id="PTHR24148:SF73">
    <property type="entry name" value="HET DOMAIN PROTEIN (AFU_ORTHOLOGUE AFUA_8G01020)"/>
    <property type="match status" value="1"/>
</dbReference>
<dbReference type="OrthoDB" id="3557394at2759"/>
<sequence>MTAGVLIDGSRQTVTQTLHDALRRLRLPDERRRLWIDQLCIDQANQAVKSQQVDCMHDIYRKSTHNNIWLGELPSEVEAGFSAQDVADVFDVLAKLDPDHTSDTEQPFPWDSGQETPASFGQVILALMGSTKAKWREVQWWYRVWTVQEAKIPRASSIQWGDLRVSFNAMLRCAWRMTQSWEFCQQFDEAFHLGHLANEFCVPLMNLQIQDPAAVLGTLFRWRPRLATDPKDKVFAMMALFPDEVPFPSLPFCDYSLSVQELYMRVTFDLIRRHGGLLPLCGRRGEAQITPDLPTWVIDWVVPEDPERRTMDYYGHCWRYEFFDVANGKYVEPVLVPGKDTCGIELRGLRADRIAVLGPVNYISNRKQAQLEPLAYNEETRATVRSWLRVLDTWLLTQPSGASYLGQGLMTPHEAFCRTMTSNLMDDGTQAPVRRASAEDAFKLDGFLDGSDDTAAGSVGNMARSQAFFITEKGYFGIGPPEARIGDEVWALFCGNVPQVLRACGKGDGGFEYIGDAYVQGIMDGELVVDRTEGDVVVIY</sequence>
<dbReference type="Proteomes" id="UP000813385">
    <property type="component" value="Unassembled WGS sequence"/>
</dbReference>
<dbReference type="AlphaFoldDB" id="A0A8K0TGE5"/>
<keyword evidence="3" id="KW-1185">Reference proteome</keyword>
<feature type="domain" description="Heterokaryon incompatibility" evidence="1">
    <location>
        <begin position="5"/>
        <end position="149"/>
    </location>
</feature>
<dbReference type="EMBL" id="JAGPXD010000003">
    <property type="protein sequence ID" value="KAH7363140.1"/>
    <property type="molecule type" value="Genomic_DNA"/>
</dbReference>
<evidence type="ECO:0000259" key="1">
    <source>
        <dbReference type="Pfam" id="PF06985"/>
    </source>
</evidence>
<evidence type="ECO:0000313" key="2">
    <source>
        <dbReference type="EMBL" id="KAH7363140.1"/>
    </source>
</evidence>
<reference evidence="2" key="1">
    <citation type="journal article" date="2021" name="Nat. Commun.">
        <title>Genetic determinants of endophytism in the Arabidopsis root mycobiome.</title>
        <authorList>
            <person name="Mesny F."/>
            <person name="Miyauchi S."/>
            <person name="Thiergart T."/>
            <person name="Pickel B."/>
            <person name="Atanasova L."/>
            <person name="Karlsson M."/>
            <person name="Huettel B."/>
            <person name="Barry K.W."/>
            <person name="Haridas S."/>
            <person name="Chen C."/>
            <person name="Bauer D."/>
            <person name="Andreopoulos W."/>
            <person name="Pangilinan J."/>
            <person name="LaButti K."/>
            <person name="Riley R."/>
            <person name="Lipzen A."/>
            <person name="Clum A."/>
            <person name="Drula E."/>
            <person name="Henrissat B."/>
            <person name="Kohler A."/>
            <person name="Grigoriev I.V."/>
            <person name="Martin F.M."/>
            <person name="Hacquard S."/>
        </authorList>
    </citation>
    <scope>NUCLEOTIDE SEQUENCE</scope>
    <source>
        <strain evidence="2">MPI-CAGE-AT-0016</strain>
    </source>
</reference>
<accession>A0A8K0TGE5</accession>
<comment type="caution">
    <text evidence="2">The sequence shown here is derived from an EMBL/GenBank/DDBJ whole genome shotgun (WGS) entry which is preliminary data.</text>
</comment>
<dbReference type="InterPro" id="IPR052895">
    <property type="entry name" value="HetReg/Transcr_Mod"/>
</dbReference>
<gene>
    <name evidence="2" type="ORF">B0T11DRAFT_282170</name>
</gene>
<dbReference type="InterPro" id="IPR010730">
    <property type="entry name" value="HET"/>
</dbReference>
<evidence type="ECO:0000313" key="3">
    <source>
        <dbReference type="Proteomes" id="UP000813385"/>
    </source>
</evidence>
<organism evidence="2 3">
    <name type="scientific">Plectosphaerella cucumerina</name>
    <dbReference type="NCBI Taxonomy" id="40658"/>
    <lineage>
        <taxon>Eukaryota</taxon>
        <taxon>Fungi</taxon>
        <taxon>Dikarya</taxon>
        <taxon>Ascomycota</taxon>
        <taxon>Pezizomycotina</taxon>
        <taxon>Sordariomycetes</taxon>
        <taxon>Hypocreomycetidae</taxon>
        <taxon>Glomerellales</taxon>
        <taxon>Plectosphaerellaceae</taxon>
        <taxon>Plectosphaerella</taxon>
    </lineage>
</organism>
<dbReference type="PANTHER" id="PTHR24148">
    <property type="entry name" value="ANKYRIN REPEAT DOMAIN-CONTAINING PROTEIN 39 HOMOLOG-RELATED"/>
    <property type="match status" value="1"/>
</dbReference>
<dbReference type="Pfam" id="PF06985">
    <property type="entry name" value="HET"/>
    <property type="match status" value="1"/>
</dbReference>
<dbReference type="Pfam" id="PF26639">
    <property type="entry name" value="Het-6_barrel"/>
    <property type="match status" value="1"/>
</dbReference>
<name>A0A8K0TGE5_9PEZI</name>